<dbReference type="AlphaFoldDB" id="A0A2N7S6L2"/>
<accession>A0A2N7S6L2</accession>
<protein>
    <recommendedName>
        <fullName evidence="3">Lipoprotein</fullName>
    </recommendedName>
</protein>
<evidence type="ECO:0000313" key="2">
    <source>
        <dbReference type="Proteomes" id="UP000235739"/>
    </source>
</evidence>
<proteinExistence type="predicted"/>
<dbReference type="RefSeq" id="WP_102598236.1">
    <property type="nucleotide sequence ID" value="NZ_JABUYH010000040.1"/>
</dbReference>
<organism evidence="1 2">
    <name type="scientific">Glutamicibacter arilaitensis</name>
    <dbReference type="NCBI Taxonomy" id="256701"/>
    <lineage>
        <taxon>Bacteria</taxon>
        <taxon>Bacillati</taxon>
        <taxon>Actinomycetota</taxon>
        <taxon>Actinomycetes</taxon>
        <taxon>Micrococcales</taxon>
        <taxon>Micrococcaceae</taxon>
        <taxon>Glutamicibacter</taxon>
    </lineage>
</organism>
<reference evidence="1 2" key="1">
    <citation type="journal article" date="2017" name="Elife">
        <title>Extensive horizontal gene transfer in cheese-associated bacteria.</title>
        <authorList>
            <person name="Bonham K.S."/>
            <person name="Wolfe B.E."/>
            <person name="Dutton R.J."/>
        </authorList>
    </citation>
    <scope>NUCLEOTIDE SEQUENCE [LARGE SCALE GENOMIC DNA]</scope>
    <source>
        <strain evidence="1 2">JB182</strain>
    </source>
</reference>
<gene>
    <name evidence="1" type="ORF">CIK84_09735</name>
</gene>
<dbReference type="EMBL" id="PNQX01000001">
    <property type="protein sequence ID" value="PMQ21782.1"/>
    <property type="molecule type" value="Genomic_DNA"/>
</dbReference>
<name>A0A2N7S6L2_9MICC</name>
<evidence type="ECO:0000313" key="1">
    <source>
        <dbReference type="EMBL" id="PMQ21782.1"/>
    </source>
</evidence>
<dbReference type="PROSITE" id="PS51257">
    <property type="entry name" value="PROKAR_LIPOPROTEIN"/>
    <property type="match status" value="1"/>
</dbReference>
<dbReference type="Proteomes" id="UP000235739">
    <property type="component" value="Unassembled WGS sequence"/>
</dbReference>
<comment type="caution">
    <text evidence="1">The sequence shown here is derived from an EMBL/GenBank/DDBJ whole genome shotgun (WGS) entry which is preliminary data.</text>
</comment>
<evidence type="ECO:0008006" key="3">
    <source>
        <dbReference type="Google" id="ProtNLM"/>
    </source>
</evidence>
<sequence length="157" mass="17336">MKFSQDKKPVQLPTAGVFLAVPLLLGVSLTGCAQNSGYQESLASAADNAQGTFSLPRGEDIDAPIPLWEKVLIVCPYSDTKLVPEPFAKDVQNLDTASTESMQWLLFSEQNNVSRTSVERTAIDFCQGESRPIEYESNRAWHAEKRDGVWVMEPATD</sequence>